<evidence type="ECO:0000259" key="1">
    <source>
        <dbReference type="Pfam" id="PF00144"/>
    </source>
</evidence>
<proteinExistence type="predicted"/>
<gene>
    <name evidence="2" type="ORF">CYL20_04125</name>
</gene>
<dbReference type="EMBL" id="CP025494">
    <property type="protein sequence ID" value="AVE03775.1"/>
    <property type="molecule type" value="Genomic_DNA"/>
</dbReference>
<dbReference type="InterPro" id="IPR001466">
    <property type="entry name" value="Beta-lactam-related"/>
</dbReference>
<reference evidence="2 3" key="1">
    <citation type="submission" date="2017-12" db="EMBL/GenBank/DDBJ databases">
        <title>Genome sequence of Pseudomonas palleroniana MAB3.</title>
        <authorList>
            <person name="Nascimento F.X."/>
        </authorList>
    </citation>
    <scope>NUCLEOTIDE SEQUENCE [LARGE SCALE GENOMIC DNA]</scope>
    <source>
        <strain evidence="2 3">MAB3</strain>
    </source>
</reference>
<sequence length="353" mass="38070">MSVERLVVNDDSELQIYLQGLMRDRKIPGAQIVVIKNREIVYSNSLGYADLENKILVSQDSVFSINSIAKAFTGVAVMQLVEEGLLDLSSEVSNYLDDLPKAWQGISIRQLAALTSGLPDVMTVGMDGSVGLIGDGTDSSAWLMAYEMPRFFKPGTKFNYSQTDYALLGRVIEKLSGMSFTDFIVGRQLIPVGMSNTKYANDRDIIDGRATTYSSLYPAAGEYTGISRSCLNWPDMLRPAAGLHSTAIDLAHWLIALQNSSLLKSSSYSVLREPIVLTDGSVGVMGIGWLSTPGASGYVSVPSGGCKSQITVYQDGLAIILLTNLIGGLYEHLSAVSGDPISIGVMDEIASYF</sequence>
<dbReference type="PANTHER" id="PTHR46825">
    <property type="entry name" value="D-ALANYL-D-ALANINE-CARBOXYPEPTIDASE/ENDOPEPTIDASE AMPH"/>
    <property type="match status" value="1"/>
</dbReference>
<evidence type="ECO:0000313" key="2">
    <source>
        <dbReference type="EMBL" id="AVE03775.1"/>
    </source>
</evidence>
<organism evidence="2 3">
    <name type="scientific">Pseudomonas palleroniana</name>
    <dbReference type="NCBI Taxonomy" id="191390"/>
    <lineage>
        <taxon>Bacteria</taxon>
        <taxon>Pseudomonadati</taxon>
        <taxon>Pseudomonadota</taxon>
        <taxon>Gammaproteobacteria</taxon>
        <taxon>Pseudomonadales</taxon>
        <taxon>Pseudomonadaceae</taxon>
        <taxon>Pseudomonas</taxon>
    </lineage>
</organism>
<dbReference type="GO" id="GO:0016787">
    <property type="term" value="F:hydrolase activity"/>
    <property type="evidence" value="ECO:0007669"/>
    <property type="project" value="UniProtKB-KW"/>
</dbReference>
<dbReference type="RefSeq" id="WP_104993699.1">
    <property type="nucleotide sequence ID" value="NZ_CP025494.1"/>
</dbReference>
<feature type="domain" description="Beta-lactamase-related" evidence="1">
    <location>
        <begin position="18"/>
        <end position="324"/>
    </location>
</feature>
<dbReference type="SUPFAM" id="SSF56601">
    <property type="entry name" value="beta-lactamase/transpeptidase-like"/>
    <property type="match status" value="1"/>
</dbReference>
<dbReference type="Gene3D" id="3.40.710.10">
    <property type="entry name" value="DD-peptidase/beta-lactamase superfamily"/>
    <property type="match status" value="1"/>
</dbReference>
<dbReference type="Proteomes" id="UP000237830">
    <property type="component" value="Chromosome"/>
</dbReference>
<dbReference type="InterPro" id="IPR050491">
    <property type="entry name" value="AmpC-like"/>
</dbReference>
<dbReference type="PANTHER" id="PTHR46825:SF9">
    <property type="entry name" value="BETA-LACTAMASE-RELATED DOMAIN-CONTAINING PROTEIN"/>
    <property type="match status" value="1"/>
</dbReference>
<dbReference type="AlphaFoldDB" id="A0A2L1J5M1"/>
<evidence type="ECO:0000313" key="3">
    <source>
        <dbReference type="Proteomes" id="UP000237830"/>
    </source>
</evidence>
<dbReference type="InterPro" id="IPR012338">
    <property type="entry name" value="Beta-lactam/transpept-like"/>
</dbReference>
<accession>A0A2L1J5M1</accession>
<dbReference type="Pfam" id="PF00144">
    <property type="entry name" value="Beta-lactamase"/>
    <property type="match status" value="1"/>
</dbReference>
<name>A0A2L1J5M1_9PSED</name>
<protein>
    <submittedName>
        <fullName evidence="2">Serine hydrolase</fullName>
    </submittedName>
</protein>
<keyword evidence="2" id="KW-0378">Hydrolase</keyword>